<evidence type="ECO:0000313" key="3">
    <source>
        <dbReference type="Proteomes" id="UP000248724"/>
    </source>
</evidence>
<reference evidence="2 3" key="1">
    <citation type="journal article" date="2017" name="Nature">
        <title>Atmospheric trace gases support primary production in Antarctic desert surface soil.</title>
        <authorList>
            <person name="Ji M."/>
            <person name="Greening C."/>
            <person name="Vanwonterghem I."/>
            <person name="Carere C.R."/>
            <person name="Bay S.K."/>
            <person name="Steen J.A."/>
            <person name="Montgomery K."/>
            <person name="Lines T."/>
            <person name="Beardall J."/>
            <person name="van Dorst J."/>
            <person name="Snape I."/>
            <person name="Stott M.B."/>
            <person name="Hugenholtz P."/>
            <person name="Ferrari B.C."/>
        </authorList>
    </citation>
    <scope>NUCLEOTIDE SEQUENCE [LARGE SCALE GENOMIC DNA]</scope>
    <source>
        <strain evidence="2">RRmetagenome_bin12</strain>
    </source>
</reference>
<evidence type="ECO:0000313" key="4">
    <source>
        <dbReference type="Proteomes" id="UP000606991"/>
    </source>
</evidence>
<accession>A0A2W5Z829</accession>
<dbReference type="RefSeq" id="WP_337308895.1">
    <property type="nucleotide sequence ID" value="NZ_JAEKNS010000022.1"/>
</dbReference>
<proteinExistence type="predicted"/>
<accession>A0A934JTB4</accession>
<evidence type="ECO:0000313" key="1">
    <source>
        <dbReference type="EMBL" id="MBJ7593529.1"/>
    </source>
</evidence>
<reference evidence="2" key="2">
    <citation type="submission" date="2018-05" db="EMBL/GenBank/DDBJ databases">
        <authorList>
            <person name="Ferrari B."/>
        </authorList>
    </citation>
    <scope>NUCLEOTIDE SEQUENCE</scope>
    <source>
        <strain evidence="2">RRmetagenome_bin12</strain>
    </source>
</reference>
<dbReference type="EMBL" id="JAEKNS010000022">
    <property type="protein sequence ID" value="MBJ7593529.1"/>
    <property type="molecule type" value="Genomic_DNA"/>
</dbReference>
<gene>
    <name evidence="2" type="ORF">DLM65_05630</name>
    <name evidence="1" type="ORF">JF886_01495</name>
</gene>
<protein>
    <submittedName>
        <fullName evidence="2">Uncharacterized protein</fullName>
    </submittedName>
</protein>
<reference evidence="1 4" key="3">
    <citation type="submission" date="2020-10" db="EMBL/GenBank/DDBJ databases">
        <title>Ca. Dormibacterota MAGs.</title>
        <authorList>
            <person name="Montgomery K."/>
        </authorList>
    </citation>
    <scope>NUCLEOTIDE SEQUENCE [LARGE SCALE GENOMIC DNA]</scope>
    <source>
        <strain evidence="1">SC8812_S17_18</strain>
    </source>
</reference>
<dbReference type="Proteomes" id="UP000606991">
    <property type="component" value="Unassembled WGS sequence"/>
</dbReference>
<evidence type="ECO:0000313" key="2">
    <source>
        <dbReference type="EMBL" id="PZR81540.1"/>
    </source>
</evidence>
<comment type="caution">
    <text evidence="2">The sequence shown here is derived from an EMBL/GenBank/DDBJ whole genome shotgun (WGS) entry which is preliminary data.</text>
</comment>
<sequence>MEGRRRRTYEEQAQLLADLHEYLDLIRYPTRVEMLRAVDEAAQRADCLARLDNTLLRATAAR</sequence>
<dbReference type="Proteomes" id="UP000248724">
    <property type="component" value="Unassembled WGS sequence"/>
</dbReference>
<dbReference type="EMBL" id="QHBU01000107">
    <property type="protein sequence ID" value="PZR81540.1"/>
    <property type="molecule type" value="Genomic_DNA"/>
</dbReference>
<name>A0A2W5Z829_9BACT</name>
<dbReference type="AlphaFoldDB" id="A0A2W5Z829"/>
<organism evidence="2 3">
    <name type="scientific">Candidatus Aeolococcus gillhamiae</name>
    <dbReference type="NCBI Taxonomy" id="3127015"/>
    <lineage>
        <taxon>Bacteria</taxon>
        <taxon>Bacillati</taxon>
        <taxon>Candidatus Dormiibacterota</taxon>
        <taxon>Candidatus Dormibacteria</taxon>
        <taxon>Candidatus Aeolococcales</taxon>
        <taxon>Candidatus Aeolococcaceae</taxon>
        <taxon>Candidatus Aeolococcus</taxon>
    </lineage>
</organism>